<dbReference type="PANTHER" id="PTHR34375">
    <property type="entry name" value="GATA ZINC FINGER PROTEIN-RELATED"/>
    <property type="match status" value="1"/>
</dbReference>
<evidence type="ECO:0000313" key="1">
    <source>
        <dbReference type="EMBL" id="CAI9275556.1"/>
    </source>
</evidence>
<dbReference type="Gene3D" id="3.30.559.10">
    <property type="entry name" value="Chloramphenicol acetyltransferase-like domain"/>
    <property type="match status" value="1"/>
</dbReference>
<proteinExistence type="predicted"/>
<protein>
    <submittedName>
        <fullName evidence="1">Uncharacterized protein</fullName>
    </submittedName>
</protein>
<organism evidence="1 2">
    <name type="scientific">Lactuca saligna</name>
    <name type="common">Willowleaf lettuce</name>
    <dbReference type="NCBI Taxonomy" id="75948"/>
    <lineage>
        <taxon>Eukaryota</taxon>
        <taxon>Viridiplantae</taxon>
        <taxon>Streptophyta</taxon>
        <taxon>Embryophyta</taxon>
        <taxon>Tracheophyta</taxon>
        <taxon>Spermatophyta</taxon>
        <taxon>Magnoliopsida</taxon>
        <taxon>eudicotyledons</taxon>
        <taxon>Gunneridae</taxon>
        <taxon>Pentapetalae</taxon>
        <taxon>asterids</taxon>
        <taxon>campanulids</taxon>
        <taxon>Asterales</taxon>
        <taxon>Asteraceae</taxon>
        <taxon>Cichorioideae</taxon>
        <taxon>Cichorieae</taxon>
        <taxon>Lactucinae</taxon>
        <taxon>Lactuca</taxon>
    </lineage>
</organism>
<dbReference type="InterPro" id="IPR023213">
    <property type="entry name" value="CAT-like_dom_sf"/>
</dbReference>
<keyword evidence="2" id="KW-1185">Reference proteome</keyword>
<sequence length="565" mass="63135">MGDAPRKVEAQTRLLGGTEQNWCKAVAGGTGITALALQISKEPNTSVFKKALQKLQNNHPILNSMLQKTTSTGSATFVVNPSLPHLRLNIMNLSKTSELLRTLMSRGSNYTSLSPLHLILEHELNINEWAEDTSRLTCMKGMRLWFANVYTLADHKWVLVLRFHAGICDRTTAVSFLKELKDAMGDQKEGGGCKDEGNVGIEELIPIGKAKKTLWAHGKDMVAYSVNSFRLTNLKFKDVKSPRRSEVLRLKMNTQETHMLLTGCKLRRIKLCGALAAASLLAAYSAKRHENNQRKKYGVIFLNDCRSFLQPSLSIHEFGFYHSAISTNHEVKGEETLWDLATKIYKAFENSKKNNKHFSDMTDLNFLMAKAIDNPSLTPSSSLRTSLVTVFEDPVIEVSTDYERDLGLDDYIGCASAHGIGPSIAIFDTVRDGQLDCACVYPAPLHSREQMQELLANMKIKLLEGFKVGEKEKTIEARKTQLWWFASTVGGSPTTAVGLPPTVDANHHHHLPLLLLLISFPPTICHRPHPYLVNIVDRNAKEEQWICHCVSPIITSYHFFGLLSP</sequence>
<dbReference type="PANTHER" id="PTHR34375:SF4">
    <property type="entry name" value="CHLORAMPHENICOL ACETYLTRANSFERASE-LIKE DOMAIN SUPERFAMILY"/>
    <property type="match status" value="1"/>
</dbReference>
<dbReference type="Proteomes" id="UP001177003">
    <property type="component" value="Chromosome 3"/>
</dbReference>
<dbReference type="AlphaFoldDB" id="A0AA35YK94"/>
<reference evidence="1" key="1">
    <citation type="submission" date="2023-04" db="EMBL/GenBank/DDBJ databases">
        <authorList>
            <person name="Vijverberg K."/>
            <person name="Xiong W."/>
            <person name="Schranz E."/>
        </authorList>
    </citation>
    <scope>NUCLEOTIDE SEQUENCE</scope>
</reference>
<dbReference type="EMBL" id="OX465079">
    <property type="protein sequence ID" value="CAI9275556.1"/>
    <property type="molecule type" value="Genomic_DNA"/>
</dbReference>
<dbReference type="SUPFAM" id="SSF52777">
    <property type="entry name" value="CoA-dependent acyltransferases"/>
    <property type="match status" value="2"/>
</dbReference>
<accession>A0AA35YK94</accession>
<gene>
    <name evidence="1" type="ORF">LSALG_LOCUS15581</name>
</gene>
<name>A0AA35YK94_LACSI</name>
<evidence type="ECO:0000313" key="2">
    <source>
        <dbReference type="Proteomes" id="UP001177003"/>
    </source>
</evidence>
<dbReference type="Gene3D" id="3.30.559.30">
    <property type="entry name" value="Nonribosomal peptide synthetase, condensation domain"/>
    <property type="match status" value="1"/>
</dbReference>